<dbReference type="EMBL" id="CZQE01000050">
    <property type="protein sequence ID" value="CUS43427.1"/>
    <property type="molecule type" value="Genomic_DNA"/>
</dbReference>
<proteinExistence type="predicted"/>
<evidence type="ECO:0000313" key="1">
    <source>
        <dbReference type="EMBL" id="CUS43427.1"/>
    </source>
</evidence>
<protein>
    <recommendedName>
        <fullName evidence="2">DUF4139 domain-containing protein</fullName>
    </recommendedName>
</protein>
<dbReference type="PANTHER" id="PTHR38075:SF1">
    <property type="entry name" value="DUF4139 DOMAIN-CONTAINING PROTEIN"/>
    <property type="match status" value="1"/>
</dbReference>
<gene>
    <name evidence="1" type="ORF">MGWOODY_Smn237</name>
</gene>
<name>A0A160TI95_9ZZZZ</name>
<dbReference type="AlphaFoldDB" id="A0A160TI95"/>
<dbReference type="PANTHER" id="PTHR38075">
    <property type="entry name" value="DUF4139 DOMAIN-CONTAINING PROTEIN"/>
    <property type="match status" value="1"/>
</dbReference>
<accession>A0A160TI95</accession>
<evidence type="ECO:0008006" key="2">
    <source>
        <dbReference type="Google" id="ProtNLM"/>
    </source>
</evidence>
<organism evidence="1">
    <name type="scientific">hydrothermal vent metagenome</name>
    <dbReference type="NCBI Taxonomy" id="652676"/>
    <lineage>
        <taxon>unclassified sequences</taxon>
        <taxon>metagenomes</taxon>
        <taxon>ecological metagenomes</taxon>
    </lineage>
</organism>
<reference evidence="1" key="1">
    <citation type="submission" date="2015-10" db="EMBL/GenBank/DDBJ databases">
        <authorList>
            <person name="Gilbert D.G."/>
        </authorList>
    </citation>
    <scope>NUCLEOTIDE SEQUENCE</scope>
</reference>
<sequence length="525" mass="55709">MRGRGAAILLLVVANVPVAGQTMVESDRVDAVSVTLYRDPARGEGAIPPDWPAGYALVTETRTVAIPAGRSVIRFEGVSEGMLPESAIVTGLPRRVNEKNRDARLLSPAALVDAYLKRRVTIRRTSRRTGATTTGEAIIQSGPGGGVLLTTADGVEALSCSGLPESLSYPGVPADLSAKPTLSVVTDSVAAASATVQLSYLAQGFDWSAHYVARLGEDGKTLDLFAWLTIANGGSQGFADAHTQAVAGAPNKEANAKLPAGPAPDLHLQCWPMDITSTHPRWGIDRLPAPAPPGLVQGDMEGSDIVVTASAMKRGSYESAEAVSVVTAVQEELGDLKLYRIPERVTVAARSRKQVAMIDRKGVRFERIHSGTFEEFDYDRNGEPESVASALLLRTENRDTNGLGLPLPAGGVALFESVQGASLLVAESTLRDRAVGDEVEVGAGESSDVRYTIVARPGSERRKPYSVRVTNARATPAVFELPIPYKIGSASVPLFERKGVKTWRVTVPANGEAKLDFALKLETAR</sequence>